<dbReference type="CDD" id="cd01942">
    <property type="entry name" value="ribokinase_group_A"/>
    <property type="match status" value="1"/>
</dbReference>
<evidence type="ECO:0000256" key="1">
    <source>
        <dbReference type="ARBA" id="ARBA00010688"/>
    </source>
</evidence>
<dbReference type="InterPro" id="IPR002173">
    <property type="entry name" value="Carboh/pur_kinase_PfkB_CS"/>
</dbReference>
<evidence type="ECO:0000313" key="11">
    <source>
        <dbReference type="EMBL" id="CAB4943461.1"/>
    </source>
</evidence>
<name>A0A6J7ACH1_9ZZZZ</name>
<feature type="domain" description="Carbohydrate kinase PfkB" evidence="4">
    <location>
        <begin position="32"/>
        <end position="295"/>
    </location>
</feature>
<dbReference type="InterPro" id="IPR011611">
    <property type="entry name" value="PfkB_dom"/>
</dbReference>
<dbReference type="EMBL" id="CAFBLD010000002">
    <property type="protein sequence ID" value="CAB4857187.1"/>
    <property type="molecule type" value="Genomic_DNA"/>
</dbReference>
<evidence type="ECO:0000313" key="12">
    <source>
        <dbReference type="EMBL" id="CAB4984101.1"/>
    </source>
</evidence>
<dbReference type="EMBL" id="CAFBNH010000004">
    <property type="protein sequence ID" value="CAB4943461.1"/>
    <property type="molecule type" value="Genomic_DNA"/>
</dbReference>
<evidence type="ECO:0000256" key="2">
    <source>
        <dbReference type="ARBA" id="ARBA00022679"/>
    </source>
</evidence>
<dbReference type="Pfam" id="PF00294">
    <property type="entry name" value="PfkB"/>
    <property type="match status" value="1"/>
</dbReference>
<gene>
    <name evidence="6" type="ORF">UFOPK2510_00903</name>
    <name evidence="7" type="ORF">UFOPK2718_01128</name>
    <name evidence="8" type="ORF">UFOPK2936_00408</name>
    <name evidence="9" type="ORF">UFOPK3174_01037</name>
    <name evidence="10" type="ORF">UFOPK3328_00252</name>
    <name evidence="11" type="ORF">UFOPK3779_00717</name>
    <name evidence="12" type="ORF">UFOPK3913_01332</name>
    <name evidence="5" type="ORF">UFOPK4107_00852</name>
    <name evidence="13" type="ORF">UFOPK4403_00021</name>
</gene>
<dbReference type="PANTHER" id="PTHR43085:SF46">
    <property type="entry name" value="ADENOSINE KINASE"/>
    <property type="match status" value="1"/>
</dbReference>
<dbReference type="Gene3D" id="3.40.1190.20">
    <property type="match status" value="1"/>
</dbReference>
<dbReference type="EMBL" id="CAEZYM010000010">
    <property type="protein sequence ID" value="CAB4729284.1"/>
    <property type="molecule type" value="Genomic_DNA"/>
</dbReference>
<evidence type="ECO:0000313" key="6">
    <source>
        <dbReference type="EMBL" id="CAB4694371.1"/>
    </source>
</evidence>
<dbReference type="GO" id="GO:0008865">
    <property type="term" value="F:fructokinase activity"/>
    <property type="evidence" value="ECO:0007669"/>
    <property type="project" value="UniProtKB-ARBA"/>
</dbReference>
<evidence type="ECO:0000259" key="4">
    <source>
        <dbReference type="Pfam" id="PF00294"/>
    </source>
</evidence>
<dbReference type="PANTHER" id="PTHR43085">
    <property type="entry name" value="HEXOKINASE FAMILY MEMBER"/>
    <property type="match status" value="1"/>
</dbReference>
<evidence type="ECO:0000313" key="13">
    <source>
        <dbReference type="EMBL" id="CAB5069564.1"/>
    </source>
</evidence>
<keyword evidence="2" id="KW-0808">Transferase</keyword>
<dbReference type="GO" id="GO:0006000">
    <property type="term" value="P:fructose metabolic process"/>
    <property type="evidence" value="ECO:0007669"/>
    <property type="project" value="UniProtKB-ARBA"/>
</dbReference>
<keyword evidence="3" id="KW-0418">Kinase</keyword>
<evidence type="ECO:0000313" key="10">
    <source>
        <dbReference type="EMBL" id="CAB4857187.1"/>
    </source>
</evidence>
<dbReference type="PROSITE" id="PS00583">
    <property type="entry name" value="PFKB_KINASES_1"/>
    <property type="match status" value="1"/>
</dbReference>
<sequence length="330" mass="35429">MKIGVAGSVGHDHLMTFPGKFTDSLVAGSLEKVSLSFLVDGLDVRRGGCAANIAFGMGALGLNPILIAAVGVDWADYEAWLTRHGVNTSHVLISQTLHTALYMVTTDTELNQIASFFPGAMSEARNIELQPIMDKTGTLDLLVISPDDPEAMLRHSEIARAQGIAIAADPSQQMARMEGDEIRRLIEGASYLFLNEYEAALAMQKTGWSDSDIMDRVKVRVITLGSQGARVEEKGKATINVGVPKEKAKIDPTGVGDSFRSGFIAGLAAGLGHERCAQLGSMLATYVIETKGTQEYRFTRAEFIERFKLAYGQAAGEEISGGLGHFGFDA</sequence>
<evidence type="ECO:0000256" key="3">
    <source>
        <dbReference type="ARBA" id="ARBA00022777"/>
    </source>
</evidence>
<evidence type="ECO:0000313" key="9">
    <source>
        <dbReference type="EMBL" id="CAB4830542.1"/>
    </source>
</evidence>
<comment type="similarity">
    <text evidence="1">Belongs to the carbohydrate kinase PfkB family.</text>
</comment>
<dbReference type="AlphaFoldDB" id="A0A6J7ACH1"/>
<dbReference type="EMBL" id="CAFBQX010000001">
    <property type="protein sequence ID" value="CAB5069564.1"/>
    <property type="molecule type" value="Genomic_DNA"/>
</dbReference>
<dbReference type="EMBL" id="CAFBOC010000016">
    <property type="protein sequence ID" value="CAB4984101.1"/>
    <property type="molecule type" value="Genomic_DNA"/>
</dbReference>
<dbReference type="EMBL" id="CAEZXO010000005">
    <property type="protein sequence ID" value="CAB4694371.1"/>
    <property type="molecule type" value="Genomic_DNA"/>
</dbReference>
<proteinExistence type="inferred from homology"/>
<dbReference type="EMBL" id="CAEZZW010000001">
    <property type="protein sequence ID" value="CAB4774401.1"/>
    <property type="molecule type" value="Genomic_DNA"/>
</dbReference>
<dbReference type="InterPro" id="IPR002139">
    <property type="entry name" value="Ribo/fructo_kinase"/>
</dbReference>
<evidence type="ECO:0000313" key="7">
    <source>
        <dbReference type="EMBL" id="CAB4729284.1"/>
    </source>
</evidence>
<dbReference type="SUPFAM" id="SSF53613">
    <property type="entry name" value="Ribokinase-like"/>
    <property type="match status" value="1"/>
</dbReference>
<reference evidence="9" key="1">
    <citation type="submission" date="2020-05" db="EMBL/GenBank/DDBJ databases">
        <authorList>
            <person name="Chiriac C."/>
            <person name="Salcher M."/>
            <person name="Ghai R."/>
            <person name="Kavagutti S V."/>
        </authorList>
    </citation>
    <scope>NUCLEOTIDE SEQUENCE</scope>
</reference>
<evidence type="ECO:0000313" key="5">
    <source>
        <dbReference type="EMBL" id="CAB4339159.1"/>
    </source>
</evidence>
<organism evidence="9">
    <name type="scientific">freshwater metagenome</name>
    <dbReference type="NCBI Taxonomy" id="449393"/>
    <lineage>
        <taxon>unclassified sequences</taxon>
        <taxon>metagenomes</taxon>
        <taxon>ecological metagenomes</taxon>
    </lineage>
</organism>
<dbReference type="InterPro" id="IPR050306">
    <property type="entry name" value="PfkB_Carbo_kinase"/>
</dbReference>
<dbReference type="EMBL" id="CAESAE010000004">
    <property type="protein sequence ID" value="CAB4339159.1"/>
    <property type="molecule type" value="Genomic_DNA"/>
</dbReference>
<accession>A0A6J7ACH1</accession>
<evidence type="ECO:0000313" key="8">
    <source>
        <dbReference type="EMBL" id="CAB4774401.1"/>
    </source>
</evidence>
<dbReference type="PRINTS" id="PR00990">
    <property type="entry name" value="RIBOKINASE"/>
</dbReference>
<dbReference type="EMBL" id="CAFABH010000016">
    <property type="protein sequence ID" value="CAB4830542.1"/>
    <property type="molecule type" value="Genomic_DNA"/>
</dbReference>
<dbReference type="InterPro" id="IPR029056">
    <property type="entry name" value="Ribokinase-like"/>
</dbReference>
<protein>
    <submittedName>
        <fullName evidence="9">Unannotated protein</fullName>
    </submittedName>
</protein>